<dbReference type="Gene3D" id="3.60.15.10">
    <property type="entry name" value="Ribonuclease Z/Hydroxyacylglutathione hydrolase-like"/>
    <property type="match status" value="1"/>
</dbReference>
<dbReference type="PANTHER" id="PTHR42663:SF6">
    <property type="entry name" value="HYDROLASE C777.06C-RELATED"/>
    <property type="match status" value="1"/>
</dbReference>
<dbReference type="PANTHER" id="PTHR42663">
    <property type="entry name" value="HYDROLASE C777.06C-RELATED-RELATED"/>
    <property type="match status" value="1"/>
</dbReference>
<dbReference type="SUPFAM" id="SSF56281">
    <property type="entry name" value="Metallo-hydrolase/oxidoreductase"/>
    <property type="match status" value="1"/>
</dbReference>
<gene>
    <name evidence="1" type="ORF">LCGC14_3118320</name>
</gene>
<proteinExistence type="predicted"/>
<dbReference type="Pfam" id="PF23023">
    <property type="entry name" value="Anti-Pycsar_Apyc1"/>
    <property type="match status" value="1"/>
</dbReference>
<protein>
    <submittedName>
        <fullName evidence="1">Uncharacterized protein</fullName>
    </submittedName>
</protein>
<accession>A0A0F8YAH0</accession>
<dbReference type="InterPro" id="IPR036866">
    <property type="entry name" value="RibonucZ/Hydroxyglut_hydro"/>
</dbReference>
<organism evidence="1">
    <name type="scientific">marine sediment metagenome</name>
    <dbReference type="NCBI Taxonomy" id="412755"/>
    <lineage>
        <taxon>unclassified sequences</taxon>
        <taxon>metagenomes</taxon>
        <taxon>ecological metagenomes</taxon>
    </lineage>
</organism>
<comment type="caution">
    <text evidence="1">The sequence shown here is derived from an EMBL/GenBank/DDBJ whole genome shotgun (WGS) entry which is preliminary data.</text>
</comment>
<dbReference type="AlphaFoldDB" id="A0A0F8YAH0"/>
<name>A0A0F8YAH0_9ZZZZ</name>
<reference evidence="1" key="1">
    <citation type="journal article" date="2015" name="Nature">
        <title>Complex archaea that bridge the gap between prokaryotes and eukaryotes.</title>
        <authorList>
            <person name="Spang A."/>
            <person name="Saw J.H."/>
            <person name="Jorgensen S.L."/>
            <person name="Zaremba-Niedzwiedzka K."/>
            <person name="Martijn J."/>
            <person name="Lind A.E."/>
            <person name="van Eijk R."/>
            <person name="Schleper C."/>
            <person name="Guy L."/>
            <person name="Ettema T.J."/>
        </authorList>
    </citation>
    <scope>NUCLEOTIDE SEQUENCE</scope>
</reference>
<evidence type="ECO:0000313" key="1">
    <source>
        <dbReference type="EMBL" id="KKK51104.1"/>
    </source>
</evidence>
<sequence>MRIHFLGTGGAEGIPAMGCGCAHCTRARQEGGRLLRRRSAVLFSLPGYELLLDTPPDIKEQLETGGIREINGIYITHEHHDHIAGLEEFLYWREAVDLLVEPGLYRRLVRENWGKRLPEIVFHMDIHPGVGVCFHNFSVTPFEVRHTVPCFGLELKEEHLRVLHK</sequence>
<dbReference type="EMBL" id="LAZR01067679">
    <property type="protein sequence ID" value="KKK51104.1"/>
    <property type="molecule type" value="Genomic_DNA"/>
</dbReference>